<dbReference type="SUPFAM" id="SSF48403">
    <property type="entry name" value="Ankyrin repeat"/>
    <property type="match status" value="1"/>
</dbReference>
<keyword evidence="3" id="KW-1003">Cell membrane</keyword>
<feature type="repeat" description="ANK" evidence="13">
    <location>
        <begin position="280"/>
        <end position="312"/>
    </location>
</feature>
<dbReference type="SMART" id="SM00248">
    <property type="entry name" value="ANK"/>
    <property type="match status" value="4"/>
</dbReference>
<feature type="repeat" description="ANK" evidence="13">
    <location>
        <begin position="347"/>
        <end position="379"/>
    </location>
</feature>
<organism evidence="17 18">
    <name type="scientific">Pocillopora meandrina</name>
    <dbReference type="NCBI Taxonomy" id="46732"/>
    <lineage>
        <taxon>Eukaryota</taxon>
        <taxon>Metazoa</taxon>
        <taxon>Cnidaria</taxon>
        <taxon>Anthozoa</taxon>
        <taxon>Hexacorallia</taxon>
        <taxon>Scleractinia</taxon>
        <taxon>Astrocoeniina</taxon>
        <taxon>Pocilloporidae</taxon>
        <taxon>Pocillopora</taxon>
    </lineage>
</organism>
<comment type="subcellular location">
    <subcellularLocation>
        <location evidence="1">Cell membrane</location>
        <topology evidence="1">Multi-pass membrane protein</topology>
    </subcellularLocation>
</comment>
<keyword evidence="9 15" id="KW-1133">Transmembrane helix</keyword>
<feature type="compositionally biased region" description="Basic and acidic residues" evidence="14">
    <location>
        <begin position="1126"/>
        <end position="1142"/>
    </location>
</feature>
<keyword evidence="18" id="KW-1185">Reference proteome</keyword>
<evidence type="ECO:0000256" key="11">
    <source>
        <dbReference type="ARBA" id="ARBA00023136"/>
    </source>
</evidence>
<feature type="region of interest" description="Disordered" evidence="14">
    <location>
        <begin position="1026"/>
        <end position="1050"/>
    </location>
</feature>
<evidence type="ECO:0000313" key="18">
    <source>
        <dbReference type="Proteomes" id="UP001159428"/>
    </source>
</evidence>
<evidence type="ECO:0000256" key="10">
    <source>
        <dbReference type="ARBA" id="ARBA00023065"/>
    </source>
</evidence>
<feature type="region of interest" description="Disordered" evidence="14">
    <location>
        <begin position="1117"/>
        <end position="1161"/>
    </location>
</feature>
<evidence type="ECO:0000256" key="1">
    <source>
        <dbReference type="ARBA" id="ARBA00004651"/>
    </source>
</evidence>
<evidence type="ECO:0000256" key="7">
    <source>
        <dbReference type="ARBA" id="ARBA00022737"/>
    </source>
</evidence>
<keyword evidence="2" id="KW-0813">Transport</keyword>
<evidence type="ECO:0000259" key="16">
    <source>
        <dbReference type="Pfam" id="PF00520"/>
    </source>
</evidence>
<evidence type="ECO:0000313" key="17">
    <source>
        <dbReference type="EMBL" id="CAH3122676.1"/>
    </source>
</evidence>
<feature type="region of interest" description="Disordered" evidence="14">
    <location>
        <begin position="1179"/>
        <end position="1221"/>
    </location>
</feature>
<evidence type="ECO:0000256" key="9">
    <source>
        <dbReference type="ARBA" id="ARBA00022989"/>
    </source>
</evidence>
<dbReference type="EMBL" id="CALNXJ010000019">
    <property type="protein sequence ID" value="CAH3122676.1"/>
    <property type="molecule type" value="Genomic_DNA"/>
</dbReference>
<proteinExistence type="predicted"/>
<dbReference type="InterPro" id="IPR002110">
    <property type="entry name" value="Ankyrin_rpt"/>
</dbReference>
<accession>A0AAU9WQY0</accession>
<dbReference type="Pfam" id="PF12796">
    <property type="entry name" value="Ank_2"/>
    <property type="match status" value="2"/>
</dbReference>
<feature type="region of interest" description="Disordered" evidence="14">
    <location>
        <begin position="135"/>
        <end position="157"/>
    </location>
</feature>
<keyword evidence="8" id="KW-0106">Calcium</keyword>
<dbReference type="GO" id="GO:0098703">
    <property type="term" value="P:calcium ion import across plasma membrane"/>
    <property type="evidence" value="ECO:0007669"/>
    <property type="project" value="TreeGrafter"/>
</dbReference>
<dbReference type="Proteomes" id="UP001159428">
    <property type="component" value="Unassembled WGS sequence"/>
</dbReference>
<dbReference type="Gene3D" id="1.25.40.20">
    <property type="entry name" value="Ankyrin repeat-containing domain"/>
    <property type="match status" value="2"/>
</dbReference>
<feature type="compositionally biased region" description="Polar residues" evidence="14">
    <location>
        <begin position="93"/>
        <end position="108"/>
    </location>
</feature>
<feature type="transmembrane region" description="Helical" evidence="15">
    <location>
        <begin position="622"/>
        <end position="641"/>
    </location>
</feature>
<feature type="region of interest" description="Disordered" evidence="14">
    <location>
        <begin position="198"/>
        <end position="234"/>
    </location>
</feature>
<keyword evidence="11 15" id="KW-0472">Membrane</keyword>
<keyword evidence="12" id="KW-0407">Ion channel</keyword>
<name>A0AAU9WQY0_9CNID</name>
<comment type="caution">
    <text evidence="17">The sequence shown here is derived from an EMBL/GenBank/DDBJ whole genome shotgun (WGS) entry which is preliminary data.</text>
</comment>
<feature type="transmembrane region" description="Helical" evidence="15">
    <location>
        <begin position="757"/>
        <end position="777"/>
    </location>
</feature>
<feature type="repeat" description="ANK" evidence="13">
    <location>
        <begin position="313"/>
        <end position="345"/>
    </location>
</feature>
<feature type="region of interest" description="Disordered" evidence="14">
    <location>
        <begin position="1237"/>
        <end position="1261"/>
    </location>
</feature>
<evidence type="ECO:0000256" key="13">
    <source>
        <dbReference type="PROSITE-ProRule" id="PRU00023"/>
    </source>
</evidence>
<keyword evidence="10" id="KW-0406">Ion transport</keyword>
<keyword evidence="7" id="KW-0677">Repeat</keyword>
<gene>
    <name evidence="17" type="ORF">PMEA_00009738</name>
</gene>
<evidence type="ECO:0000256" key="8">
    <source>
        <dbReference type="ARBA" id="ARBA00022837"/>
    </source>
</evidence>
<dbReference type="Pfam" id="PF00520">
    <property type="entry name" value="Ion_trans"/>
    <property type="match status" value="1"/>
</dbReference>
<evidence type="ECO:0000256" key="14">
    <source>
        <dbReference type="SAM" id="MobiDB-lite"/>
    </source>
</evidence>
<feature type="repeat" description="ANK" evidence="13">
    <location>
        <begin position="380"/>
        <end position="412"/>
    </location>
</feature>
<dbReference type="Gene3D" id="1.10.287.70">
    <property type="match status" value="1"/>
</dbReference>
<feature type="compositionally biased region" description="Basic residues" evidence="14">
    <location>
        <begin position="1031"/>
        <end position="1042"/>
    </location>
</feature>
<dbReference type="InterPro" id="IPR005821">
    <property type="entry name" value="Ion_trans_dom"/>
</dbReference>
<evidence type="ECO:0000256" key="5">
    <source>
        <dbReference type="ARBA" id="ARBA00022673"/>
    </source>
</evidence>
<evidence type="ECO:0000256" key="12">
    <source>
        <dbReference type="ARBA" id="ARBA00023303"/>
    </source>
</evidence>
<dbReference type="PROSITE" id="PS50297">
    <property type="entry name" value="ANK_REP_REGION"/>
    <property type="match status" value="3"/>
</dbReference>
<evidence type="ECO:0000256" key="4">
    <source>
        <dbReference type="ARBA" id="ARBA00022568"/>
    </source>
</evidence>
<feature type="domain" description="Ion transport" evidence="16">
    <location>
        <begin position="602"/>
        <end position="789"/>
    </location>
</feature>
<keyword evidence="4" id="KW-0109">Calcium transport</keyword>
<sequence>MGSRNRVCPIQNDEKTENEEGSLQETFPVSNGLANSFASHFSAVEFCGQIARLDSSLSHDQNALAEASTCETQSRPPSRVSPMEDEAKRENEQNSSQEAAHHVSNSSANGFTSQVSAVEFRGQIVRLNSSVSKSALTVQSDLPARPPSSPSSYTKRRNSDYVYVEKMLKEINASAGVDSSSRSRKESVPAYEPILEFAVDGTAEQNEEDGKGQEPSESGEESIGRTKNEPCLSKAEEPNQALLKYFVTLSSSSDCDDSLDLGHIQSLLLEGACVNTCDRFSQTLLHEVSRNWGTDVAQFFIDKGADVNSADDFGRTPLHVAASADYSEMVRFLIENGADIDLTTNGEKQTPLHFAAKNEAPQSVKILLAYGAELEVRDYKQRTPLQLAAESNSAECAKILLEAGATAGTRDDSGMTALTLMITKMPSVALRALDQFHVTDRSHRKQRYYLNFLEQCDPDTKRQPVNLSPLQAVVEVNCFELIMHPIFQRLIEVKWGFFGLGAWLGIFLNVLLAVAYTVLGVTHPTDVADYYYPLSKNAWKIPLEAAVVLLTFNEIRKEIKEFYQSKRENTKFVSWRKKEVKRDLQYCHPRWTQEKNFIKQHVKQIKHRKKTYFQDKWNYLDWVAYLMLIIVIILHIINVVVENNQYNGYFTRIHACTIIIIWVRLLKFARPFPSQGPFVVILDNILVDTIRWGFVIALFYIPYAAAFWMLFGPGSMREPVKGYDNVGHLAFTIIRFPLVDNYNFDDLEKEYPVMSRILCGSFLILAAIVLMNLYIALLSNTFQRVYDNARATAAMQRARLLQDIESSASERRVERYRDHIRNRCSPEGNDFLVIISDEEEQNRKQVEKIALVHTIVSDRLGGKKFGKVRKSEFDIVLEDVDSLKRSQSEMQKSVDHLHLRLDELGSLNALIYEEIAKLMQHGKKQISAISDVNTEVTNVNTNMEYKVESLSRGIDSGFETVEAEANLRNSVLEGNLGARFDQLQTELMAINSKCDEHESHIKQYEENLMARVEHLEAFVVSMEDDKIKEKPKGRKTSARPKSRATTPKPFQMIDGDREVVKVAGTSPGKSALDVETVSDLVSANGDTIAEKQKKKSVVMSGQAARDEYVARLKGALAPIPPSDLTPRTEDGEANKGLEKTDLESANGNAIAEKQKKKSVIMSGQAARDEYVARLKEPLAPIPSPDLAPPTEDSEANKTDLESATGNAMAEKQRKRSINMSGQAARDEYVARLRGILAPISPPNLPPCEEESEADKASDKTD</sequence>
<keyword evidence="13" id="KW-0040">ANK repeat</keyword>
<keyword evidence="6 15" id="KW-0812">Transmembrane</keyword>
<keyword evidence="5" id="KW-0107">Calcium channel</keyword>
<evidence type="ECO:0000256" key="6">
    <source>
        <dbReference type="ARBA" id="ARBA00022692"/>
    </source>
</evidence>
<evidence type="ECO:0000256" key="15">
    <source>
        <dbReference type="SAM" id="Phobius"/>
    </source>
</evidence>
<dbReference type="InterPro" id="IPR024862">
    <property type="entry name" value="TRPV"/>
</dbReference>
<feature type="region of interest" description="Disordered" evidence="14">
    <location>
        <begin position="1"/>
        <end position="23"/>
    </location>
</feature>
<dbReference type="PANTHER" id="PTHR10582:SF33">
    <property type="entry name" value="TRANSIENT RECEPTOR POTENTIAL CHANNEL PYREXIA"/>
    <property type="match status" value="1"/>
</dbReference>
<dbReference type="PANTHER" id="PTHR10582">
    <property type="entry name" value="TRANSIENT RECEPTOR POTENTIAL ION CHANNEL PROTEIN"/>
    <property type="match status" value="1"/>
</dbReference>
<evidence type="ECO:0000256" key="3">
    <source>
        <dbReference type="ARBA" id="ARBA00022475"/>
    </source>
</evidence>
<dbReference type="GO" id="GO:0005886">
    <property type="term" value="C:plasma membrane"/>
    <property type="evidence" value="ECO:0007669"/>
    <property type="project" value="UniProtKB-SubCell"/>
</dbReference>
<feature type="transmembrane region" description="Helical" evidence="15">
    <location>
        <begin position="690"/>
        <end position="711"/>
    </location>
</feature>
<protein>
    <recommendedName>
        <fullName evidence="16">Ion transport domain-containing protein</fullName>
    </recommendedName>
</protein>
<evidence type="ECO:0000256" key="2">
    <source>
        <dbReference type="ARBA" id="ARBA00022448"/>
    </source>
</evidence>
<dbReference type="InterPro" id="IPR036770">
    <property type="entry name" value="Ankyrin_rpt-contain_sf"/>
</dbReference>
<dbReference type="PRINTS" id="PR01415">
    <property type="entry name" value="ANKYRIN"/>
</dbReference>
<reference evidence="17 18" key="1">
    <citation type="submission" date="2022-05" db="EMBL/GenBank/DDBJ databases">
        <authorList>
            <consortium name="Genoscope - CEA"/>
            <person name="William W."/>
        </authorList>
    </citation>
    <scope>NUCLEOTIDE SEQUENCE [LARGE SCALE GENOMIC DNA]</scope>
</reference>
<feature type="transmembrane region" description="Helical" evidence="15">
    <location>
        <begin position="495"/>
        <end position="519"/>
    </location>
</feature>
<dbReference type="GO" id="GO:0005262">
    <property type="term" value="F:calcium channel activity"/>
    <property type="evidence" value="ECO:0007669"/>
    <property type="project" value="UniProtKB-KW"/>
</dbReference>
<dbReference type="AlphaFoldDB" id="A0AAU9WQY0"/>
<feature type="region of interest" description="Disordered" evidence="14">
    <location>
        <begin position="64"/>
        <end position="108"/>
    </location>
</feature>
<dbReference type="PROSITE" id="PS50088">
    <property type="entry name" value="ANK_REPEAT"/>
    <property type="match status" value="4"/>
</dbReference>